<evidence type="ECO:0000259" key="3">
    <source>
        <dbReference type="PROSITE" id="PS51186"/>
    </source>
</evidence>
<keyword evidence="2 4" id="KW-0012">Acyltransferase</keyword>
<dbReference type="SUPFAM" id="SSF55729">
    <property type="entry name" value="Acyl-CoA N-acyltransferases (Nat)"/>
    <property type="match status" value="1"/>
</dbReference>
<dbReference type="InterPro" id="IPR016181">
    <property type="entry name" value="Acyl_CoA_acyltransferase"/>
</dbReference>
<comment type="caution">
    <text evidence="4">The sequence shown here is derived from an EMBL/GenBank/DDBJ whole genome shotgun (WGS) entry which is preliminary data.</text>
</comment>
<keyword evidence="1 4" id="KW-0808">Transferase</keyword>
<evidence type="ECO:0000256" key="2">
    <source>
        <dbReference type="ARBA" id="ARBA00023315"/>
    </source>
</evidence>
<feature type="domain" description="N-acetyltransferase" evidence="3">
    <location>
        <begin position="3"/>
        <end position="150"/>
    </location>
</feature>
<gene>
    <name evidence="4" type="ORF">H9894_00985</name>
</gene>
<evidence type="ECO:0000313" key="5">
    <source>
        <dbReference type="Proteomes" id="UP000886752"/>
    </source>
</evidence>
<dbReference type="PANTHER" id="PTHR43800">
    <property type="entry name" value="PEPTIDYL-LYSINE N-ACETYLTRANSFERASE YJAB"/>
    <property type="match status" value="1"/>
</dbReference>
<dbReference type="GO" id="GO:0016747">
    <property type="term" value="F:acyltransferase activity, transferring groups other than amino-acyl groups"/>
    <property type="evidence" value="ECO:0007669"/>
    <property type="project" value="InterPro"/>
</dbReference>
<dbReference type="PANTHER" id="PTHR43800:SF1">
    <property type="entry name" value="PEPTIDYL-LYSINE N-ACETYLTRANSFERASE YJAB"/>
    <property type="match status" value="1"/>
</dbReference>
<name>A0A9D1PVY1_9BACT</name>
<evidence type="ECO:0000256" key="1">
    <source>
        <dbReference type="ARBA" id="ARBA00022679"/>
    </source>
</evidence>
<dbReference type="InterPro" id="IPR000182">
    <property type="entry name" value="GNAT_dom"/>
</dbReference>
<organism evidence="4 5">
    <name type="scientific">Candidatus Desulfovibrio intestinipullorum</name>
    <dbReference type="NCBI Taxonomy" id="2838536"/>
    <lineage>
        <taxon>Bacteria</taxon>
        <taxon>Pseudomonadati</taxon>
        <taxon>Thermodesulfobacteriota</taxon>
        <taxon>Desulfovibrionia</taxon>
        <taxon>Desulfovibrionales</taxon>
        <taxon>Desulfovibrionaceae</taxon>
        <taxon>Desulfovibrio</taxon>
    </lineage>
</organism>
<reference evidence="4" key="1">
    <citation type="journal article" date="2021" name="PeerJ">
        <title>Extensive microbial diversity within the chicken gut microbiome revealed by metagenomics and culture.</title>
        <authorList>
            <person name="Gilroy R."/>
            <person name="Ravi A."/>
            <person name="Getino M."/>
            <person name="Pursley I."/>
            <person name="Horton D.L."/>
            <person name="Alikhan N.F."/>
            <person name="Baker D."/>
            <person name="Gharbi K."/>
            <person name="Hall N."/>
            <person name="Watson M."/>
            <person name="Adriaenssens E.M."/>
            <person name="Foster-Nyarko E."/>
            <person name="Jarju S."/>
            <person name="Secka A."/>
            <person name="Antonio M."/>
            <person name="Oren A."/>
            <person name="Chaudhuri R.R."/>
            <person name="La Ragione R."/>
            <person name="Hildebrand F."/>
            <person name="Pallen M.J."/>
        </authorList>
    </citation>
    <scope>NUCLEOTIDE SEQUENCE</scope>
    <source>
        <strain evidence="4">ChiHecec2B26-446</strain>
    </source>
</reference>
<protein>
    <submittedName>
        <fullName evidence="4">GNAT family N-acetyltransferase</fullName>
        <ecNumber evidence="4">2.3.1.-</ecNumber>
    </submittedName>
</protein>
<sequence>MSIQIREALERPEDLLAQLLTVWEASVRATHDFLSDEAIRHIRDSVPQALTGVAHLILAEEDSGRPVAFMGIQDGCLEMLFIASEERGRGLGRRLLEYGIARHGVTRLTVNEQNPQARGFYEHMGFQVDKRSDLDEQGNPYPLLYMSRSE</sequence>
<accession>A0A9D1PVY1</accession>
<dbReference type="EMBL" id="DXHV01000012">
    <property type="protein sequence ID" value="HIV99758.1"/>
    <property type="molecule type" value="Genomic_DNA"/>
</dbReference>
<evidence type="ECO:0000313" key="4">
    <source>
        <dbReference type="EMBL" id="HIV99758.1"/>
    </source>
</evidence>
<dbReference type="AlphaFoldDB" id="A0A9D1PVY1"/>
<proteinExistence type="predicted"/>
<dbReference type="Gene3D" id="3.40.630.30">
    <property type="match status" value="1"/>
</dbReference>
<reference evidence="4" key="2">
    <citation type="submission" date="2021-04" db="EMBL/GenBank/DDBJ databases">
        <authorList>
            <person name="Gilroy R."/>
        </authorList>
    </citation>
    <scope>NUCLEOTIDE SEQUENCE</scope>
    <source>
        <strain evidence="4">ChiHecec2B26-446</strain>
    </source>
</reference>
<dbReference type="Proteomes" id="UP000886752">
    <property type="component" value="Unassembled WGS sequence"/>
</dbReference>
<dbReference type="PROSITE" id="PS51186">
    <property type="entry name" value="GNAT"/>
    <property type="match status" value="1"/>
</dbReference>
<dbReference type="EC" id="2.3.1.-" evidence="4"/>
<dbReference type="Pfam" id="PF13508">
    <property type="entry name" value="Acetyltransf_7"/>
    <property type="match status" value="1"/>
</dbReference>